<proteinExistence type="predicted"/>
<organism evidence="1">
    <name type="scientific">marine metagenome</name>
    <dbReference type="NCBI Taxonomy" id="408172"/>
    <lineage>
        <taxon>unclassified sequences</taxon>
        <taxon>metagenomes</taxon>
        <taxon>ecological metagenomes</taxon>
    </lineage>
</organism>
<gene>
    <name evidence="1" type="ORF">METZ01_LOCUS396255</name>
</gene>
<evidence type="ECO:0008006" key="2">
    <source>
        <dbReference type="Google" id="ProtNLM"/>
    </source>
</evidence>
<protein>
    <recommendedName>
        <fullName evidence="2">Acyl-CoA dehydrogenase/oxidase N-terminal domain-containing protein</fullName>
    </recommendedName>
</protein>
<accession>A0A382VBY7</accession>
<dbReference type="EMBL" id="UINC01150387">
    <property type="protein sequence ID" value="SVD43401.1"/>
    <property type="molecule type" value="Genomic_DNA"/>
</dbReference>
<evidence type="ECO:0000313" key="1">
    <source>
        <dbReference type="EMBL" id="SVD43401.1"/>
    </source>
</evidence>
<feature type="non-terminal residue" evidence="1">
    <location>
        <position position="34"/>
    </location>
</feature>
<name>A0A382VBY7_9ZZZZ</name>
<reference evidence="1" key="1">
    <citation type="submission" date="2018-05" db="EMBL/GenBank/DDBJ databases">
        <authorList>
            <person name="Lanie J.A."/>
            <person name="Ng W.-L."/>
            <person name="Kazmierczak K.M."/>
            <person name="Andrzejewski T.M."/>
            <person name="Davidsen T.M."/>
            <person name="Wayne K.J."/>
            <person name="Tettelin H."/>
            <person name="Glass J.I."/>
            <person name="Rusch D."/>
            <person name="Podicherti R."/>
            <person name="Tsui H.-C.T."/>
            <person name="Winkler M.E."/>
        </authorList>
    </citation>
    <scope>NUCLEOTIDE SEQUENCE</scope>
</reference>
<dbReference type="AlphaFoldDB" id="A0A382VBY7"/>
<sequence>MYFGLSEEQQSLENSIKRYLEDNATLDTVKEVSG</sequence>